<evidence type="ECO:0000256" key="4">
    <source>
        <dbReference type="ARBA" id="ARBA00022729"/>
    </source>
</evidence>
<dbReference type="InterPro" id="IPR000917">
    <property type="entry name" value="Sulfatase_N"/>
</dbReference>
<evidence type="ECO:0000256" key="3">
    <source>
        <dbReference type="ARBA" id="ARBA00022723"/>
    </source>
</evidence>
<gene>
    <name evidence="8" type="ORF">JIN81_17500</name>
</gene>
<keyword evidence="5" id="KW-0378">Hydrolase</keyword>
<dbReference type="GO" id="GO:0046872">
    <property type="term" value="F:metal ion binding"/>
    <property type="evidence" value="ECO:0007669"/>
    <property type="project" value="UniProtKB-KW"/>
</dbReference>
<dbReference type="SUPFAM" id="SSF53649">
    <property type="entry name" value="Alkaline phosphatase-like"/>
    <property type="match status" value="1"/>
</dbReference>
<dbReference type="EMBL" id="JAENII010000018">
    <property type="protein sequence ID" value="MBK1828834.1"/>
    <property type="molecule type" value="Genomic_DNA"/>
</dbReference>
<protein>
    <submittedName>
        <fullName evidence="8">Sulfatase</fullName>
    </submittedName>
</protein>
<evidence type="ECO:0000256" key="1">
    <source>
        <dbReference type="ARBA" id="ARBA00001913"/>
    </source>
</evidence>
<dbReference type="InterPro" id="IPR035874">
    <property type="entry name" value="IDS"/>
</dbReference>
<keyword evidence="4" id="KW-0732">Signal</keyword>
<comment type="caution">
    <text evidence="8">The sequence shown here is derived from an EMBL/GenBank/DDBJ whole genome shotgun (WGS) entry which is preliminary data.</text>
</comment>
<comment type="similarity">
    <text evidence="2">Belongs to the sulfatase family.</text>
</comment>
<dbReference type="PANTHER" id="PTHR45953">
    <property type="entry name" value="IDURONATE 2-SULFATASE"/>
    <property type="match status" value="1"/>
</dbReference>
<keyword evidence="6" id="KW-0106">Calcium</keyword>
<dbReference type="PANTHER" id="PTHR45953:SF1">
    <property type="entry name" value="IDURONATE 2-SULFATASE"/>
    <property type="match status" value="1"/>
</dbReference>
<dbReference type="RefSeq" id="WP_200283010.1">
    <property type="nucleotide sequence ID" value="NZ_JAENII010000018.1"/>
</dbReference>
<accession>A0A934RGN8</accession>
<evidence type="ECO:0000256" key="6">
    <source>
        <dbReference type="ARBA" id="ARBA00022837"/>
    </source>
</evidence>
<evidence type="ECO:0000313" key="9">
    <source>
        <dbReference type="Proteomes" id="UP000658278"/>
    </source>
</evidence>
<dbReference type="AlphaFoldDB" id="A0A934RGN8"/>
<dbReference type="GO" id="GO:0004423">
    <property type="term" value="F:iduronate-2-sulfatase activity"/>
    <property type="evidence" value="ECO:0007669"/>
    <property type="project" value="InterPro"/>
</dbReference>
<evidence type="ECO:0000256" key="5">
    <source>
        <dbReference type="ARBA" id="ARBA00022801"/>
    </source>
</evidence>
<dbReference type="Pfam" id="PF00884">
    <property type="entry name" value="Sulfatase"/>
    <property type="match status" value="1"/>
</dbReference>
<keyword evidence="3" id="KW-0479">Metal-binding</keyword>
<proteinExistence type="inferred from homology"/>
<keyword evidence="9" id="KW-1185">Reference proteome</keyword>
<evidence type="ECO:0000256" key="2">
    <source>
        <dbReference type="ARBA" id="ARBA00008779"/>
    </source>
</evidence>
<feature type="domain" description="Sulfatase N-terminal" evidence="7">
    <location>
        <begin position="28"/>
        <end position="365"/>
    </location>
</feature>
<reference evidence="8" key="1">
    <citation type="submission" date="2021-01" db="EMBL/GenBank/DDBJ databases">
        <title>Modified the classification status of verrucomicrobia.</title>
        <authorList>
            <person name="Feng X."/>
        </authorList>
    </citation>
    <scope>NUCLEOTIDE SEQUENCE</scope>
    <source>
        <strain evidence="8">KCTC 22201</strain>
    </source>
</reference>
<dbReference type="CDD" id="cd16030">
    <property type="entry name" value="iduronate-2-sulfatase"/>
    <property type="match status" value="1"/>
</dbReference>
<dbReference type="GO" id="GO:0005737">
    <property type="term" value="C:cytoplasm"/>
    <property type="evidence" value="ECO:0007669"/>
    <property type="project" value="TreeGrafter"/>
</dbReference>
<evidence type="ECO:0000313" key="8">
    <source>
        <dbReference type="EMBL" id="MBK1828834.1"/>
    </source>
</evidence>
<dbReference type="InterPro" id="IPR017850">
    <property type="entry name" value="Alkaline_phosphatase_core_sf"/>
</dbReference>
<dbReference type="Gene3D" id="3.40.720.10">
    <property type="entry name" value="Alkaline Phosphatase, subunit A"/>
    <property type="match status" value="1"/>
</dbReference>
<organism evidence="8 9">
    <name type="scientific">Haloferula rosea</name>
    <dbReference type="NCBI Taxonomy" id="490093"/>
    <lineage>
        <taxon>Bacteria</taxon>
        <taxon>Pseudomonadati</taxon>
        <taxon>Verrucomicrobiota</taxon>
        <taxon>Verrucomicrobiia</taxon>
        <taxon>Verrucomicrobiales</taxon>
        <taxon>Verrucomicrobiaceae</taxon>
        <taxon>Haloferula</taxon>
    </lineage>
</organism>
<sequence>MHAFLKCFLGAAMVSAGFLAPGLAKERPNVLLIAIDDLNDWVGCLGGHPQAKTPHLDRLAERGVLFSNAHCQAAVCNPSRASLMTSLYPETSGIYFLSPSLNMVPELKDVLTMPERFAKEGYEVAAAGKLFHSVEAKQYFPEWAGSFGGFGPMPKKKISQPHGHPLWDWGAFPEKDEMMPDSKIAGWAEKKLAALPENKPFFLAVGFYRPHVPMFVPKRWFDMHPLEEIRLPEVKAEDLDDLSAYAIDLTRKKHVAPEQSWIEESGEWAHAVQSYLASVRFVDDCVGRVIDALDESGARDNTIVVLFSDHGFHLGEKQRWAKRSLWEDGTRVPVVIVAPGMQAGGVSPKPVGLIDLYPTLLDLAGLESDPVHEGHSLRPLLKDPDAEWPHLARTSFGPENVALRSENFRYIRYADGSEEFYDHRKDPNEWNNLARNPEMREAMDRHARQLPREFAPVLGKGSTGHEAFAAAAELLRDRAEPSESQ</sequence>
<comment type="cofactor">
    <cofactor evidence="1">
        <name>Ca(2+)</name>
        <dbReference type="ChEBI" id="CHEBI:29108"/>
    </cofactor>
</comment>
<dbReference type="Proteomes" id="UP000658278">
    <property type="component" value="Unassembled WGS sequence"/>
</dbReference>
<evidence type="ECO:0000259" key="7">
    <source>
        <dbReference type="Pfam" id="PF00884"/>
    </source>
</evidence>
<name>A0A934RGN8_9BACT</name>